<comment type="similarity">
    <text evidence="2">Belongs to the Ca(2+):cation antiporter (CaCA) (TC 2.A.19) family.</text>
</comment>
<feature type="transmembrane region" description="Helical" evidence="9">
    <location>
        <begin position="382"/>
        <end position="405"/>
    </location>
</feature>
<keyword evidence="7 9" id="KW-0472">Membrane</keyword>
<evidence type="ECO:0000256" key="2">
    <source>
        <dbReference type="ARBA" id="ARBA00008170"/>
    </source>
</evidence>
<dbReference type="FunFam" id="1.20.1420.30:FF:000024">
    <property type="entry name" value="Calcium/proton exchanger, variant"/>
    <property type="match status" value="1"/>
</dbReference>
<dbReference type="GO" id="GO:0012505">
    <property type="term" value="C:endomembrane system"/>
    <property type="evidence" value="ECO:0007669"/>
    <property type="project" value="UniProtKB-SubCell"/>
</dbReference>
<dbReference type="Proteomes" id="UP000092730">
    <property type="component" value="Chromosome 2"/>
</dbReference>
<feature type="compositionally biased region" description="Basic and acidic residues" evidence="8">
    <location>
        <begin position="123"/>
        <end position="139"/>
    </location>
</feature>
<sequence>MITPAVVEPEPEPDIGGFTPSYTQSHNTNTNINQQYIVNSQHTPPSSGEGQNHAINQDAPIPIGPNEGTPTPTAGGKGGILKQPGSRSSSFARTILKPRSKQGHSRMPSITITDTGNNANTNLEEKGQVRESVDDDGRNDFSPPARSSSAPNLGGKNRLAPLKSLSVSIPLPPKRGPPEGEEEHIKKTFIEPTWTQSFRNTIKSQPFLVAMPVLLPISWALHFTHQDPVAVFVTSLIAIVPLAGGLGFATEELAHRVGEAWGGLLNASFGNAVELLIAILALVKGDIDIVQASMVGSILSNVLLVLGMSYFAGGLRFHEQLYTVIGAQMHISLLGLSLLAIVLPAAYHVAYPNVQNVVNDTRSGLQPEGVELQNLLKMSRGLSFILLAVYGMFLTFQLYTHAYLFRIPKEKVAHPLPGPAPHHEHVFPRPHWVSSIADSSSSSSSSSTSSGSSIRSGRSGHSPFKRFRRFSVSSKKEKRQARDGAEADTEDNTVIGSNTTSHAGEKTLSPTVTRQSPPITATTPVRIVSNTDEDYLRPPPVNVNDDRDVEADSISSSHNIIIDDDGTVHVQPKVKFWFALGMLTVVTGLAGFTAECLVDSIDGLTETGNVSREFVGLILLPVIGNSVEHITAVTVSVKDKLNLSMSIAVGSSIQVSLCLLPILVLIGWAIGQPMLLFFDNFETITLVVSLLLVNFAIADGRTNYLEGFVMMMAYLMIALVCWFYDPAV</sequence>
<feature type="compositionally biased region" description="Low complexity" evidence="8">
    <location>
        <begin position="438"/>
        <end position="462"/>
    </location>
</feature>
<keyword evidence="3" id="KW-0813">Transport</keyword>
<dbReference type="OrthoDB" id="1699231at2759"/>
<feature type="transmembrane region" description="Helical" evidence="9">
    <location>
        <begin position="229"/>
        <end position="249"/>
    </location>
</feature>
<feature type="transmembrane region" description="Helical" evidence="9">
    <location>
        <begin position="676"/>
        <end position="697"/>
    </location>
</feature>
<evidence type="ECO:0000256" key="9">
    <source>
        <dbReference type="SAM" id="Phobius"/>
    </source>
</evidence>
<reference evidence="11" key="3">
    <citation type="submission" date="2014-01" db="EMBL/GenBank/DDBJ databases">
        <title>Evolution of pathogenesis and genome organization in the Tremellales.</title>
        <authorList>
            <person name="Cuomo C."/>
            <person name="Litvintseva A."/>
            <person name="Heitman J."/>
            <person name="Chen Y."/>
            <person name="Sun S."/>
            <person name="Springer D."/>
            <person name="Dromer F."/>
            <person name="Young S."/>
            <person name="Zeng Q."/>
            <person name="Chapman S."/>
            <person name="Gujja S."/>
            <person name="Saif S."/>
            <person name="Birren B."/>
        </authorList>
    </citation>
    <scope>NUCLEOTIDE SEQUENCE</scope>
    <source>
        <strain evidence="11">CBS 10118</strain>
    </source>
</reference>
<feature type="compositionally biased region" description="Polar residues" evidence="8">
    <location>
        <begin position="20"/>
        <end position="55"/>
    </location>
</feature>
<keyword evidence="13" id="KW-1185">Reference proteome</keyword>
<evidence type="ECO:0000313" key="12">
    <source>
        <dbReference type="EMBL" id="WVW81909.1"/>
    </source>
</evidence>
<evidence type="ECO:0000256" key="1">
    <source>
        <dbReference type="ARBA" id="ARBA00004127"/>
    </source>
</evidence>
<dbReference type="RefSeq" id="XP_019048838.1">
    <property type="nucleotide sequence ID" value="XM_019189276.1"/>
</dbReference>
<dbReference type="KEGG" id="kbi:30207013"/>
<dbReference type="GO" id="GO:0015369">
    <property type="term" value="F:calcium:proton antiporter activity"/>
    <property type="evidence" value="ECO:0007669"/>
    <property type="project" value="TreeGrafter"/>
</dbReference>
<evidence type="ECO:0000313" key="11">
    <source>
        <dbReference type="EMBL" id="OCF27768.1"/>
    </source>
</evidence>
<dbReference type="GO" id="GO:0000329">
    <property type="term" value="C:fungal-type vacuole membrane"/>
    <property type="evidence" value="ECO:0007669"/>
    <property type="project" value="TreeGrafter"/>
</dbReference>
<keyword evidence="6" id="KW-0406">Ion transport</keyword>
<evidence type="ECO:0000256" key="5">
    <source>
        <dbReference type="ARBA" id="ARBA00022989"/>
    </source>
</evidence>
<feature type="transmembrane region" description="Helical" evidence="9">
    <location>
        <begin position="647"/>
        <end position="670"/>
    </location>
</feature>
<protein>
    <submittedName>
        <fullName evidence="11">Calcium/proton exchanger</fullName>
    </submittedName>
</protein>
<feature type="domain" description="Sodium/calcium exchanger membrane region" evidence="10">
    <location>
        <begin position="579"/>
        <end position="722"/>
    </location>
</feature>
<dbReference type="GO" id="GO:0006874">
    <property type="term" value="P:intracellular calcium ion homeostasis"/>
    <property type="evidence" value="ECO:0007669"/>
    <property type="project" value="TreeGrafter"/>
</dbReference>
<feature type="region of interest" description="Disordered" evidence="8">
    <location>
        <begin position="164"/>
        <end position="183"/>
    </location>
</feature>
<feature type="domain" description="Sodium/calcium exchanger membrane region" evidence="10">
    <location>
        <begin position="229"/>
        <end position="398"/>
    </location>
</feature>
<feature type="transmembrane region" description="Helical" evidence="9">
    <location>
        <begin position="206"/>
        <end position="223"/>
    </location>
</feature>
<dbReference type="VEuPathDB" id="FungiDB:I302_02614"/>
<dbReference type="InterPro" id="IPR004837">
    <property type="entry name" value="NaCa_Exmemb"/>
</dbReference>
<evidence type="ECO:0000256" key="6">
    <source>
        <dbReference type="ARBA" id="ARBA00023065"/>
    </source>
</evidence>
<dbReference type="InterPro" id="IPR004713">
    <property type="entry name" value="CaH_exchang"/>
</dbReference>
<dbReference type="InterPro" id="IPR044880">
    <property type="entry name" value="NCX_ion-bd_dom_sf"/>
</dbReference>
<accession>A0A1B9G9R1</accession>
<organism evidence="11">
    <name type="scientific">Kwoniella bestiolae CBS 10118</name>
    <dbReference type="NCBI Taxonomy" id="1296100"/>
    <lineage>
        <taxon>Eukaryota</taxon>
        <taxon>Fungi</taxon>
        <taxon>Dikarya</taxon>
        <taxon>Basidiomycota</taxon>
        <taxon>Agaricomycotina</taxon>
        <taxon>Tremellomycetes</taxon>
        <taxon>Tremellales</taxon>
        <taxon>Cryptococcaceae</taxon>
        <taxon>Kwoniella</taxon>
    </lineage>
</organism>
<dbReference type="GeneID" id="30207013"/>
<feature type="transmembrane region" description="Helical" evidence="9">
    <location>
        <begin position="261"/>
        <end position="283"/>
    </location>
</feature>
<evidence type="ECO:0000256" key="7">
    <source>
        <dbReference type="ARBA" id="ARBA00023136"/>
    </source>
</evidence>
<feature type="compositionally biased region" description="Polar residues" evidence="8">
    <location>
        <begin position="492"/>
        <end position="523"/>
    </location>
</feature>
<feature type="compositionally biased region" description="Polar residues" evidence="8">
    <location>
        <begin position="108"/>
        <end position="122"/>
    </location>
</feature>
<proteinExistence type="inferred from homology"/>
<evidence type="ECO:0000259" key="10">
    <source>
        <dbReference type="Pfam" id="PF01699"/>
    </source>
</evidence>
<evidence type="ECO:0000313" key="13">
    <source>
        <dbReference type="Proteomes" id="UP000092730"/>
    </source>
</evidence>
<reference evidence="11" key="1">
    <citation type="submission" date="2013-07" db="EMBL/GenBank/DDBJ databases">
        <title>The Genome Sequence of Cryptococcus bestiolae CBS10118.</title>
        <authorList>
            <consortium name="The Broad Institute Genome Sequencing Platform"/>
            <person name="Cuomo C."/>
            <person name="Litvintseva A."/>
            <person name="Chen Y."/>
            <person name="Heitman J."/>
            <person name="Sun S."/>
            <person name="Springer D."/>
            <person name="Dromer F."/>
            <person name="Young S.K."/>
            <person name="Zeng Q."/>
            <person name="Gargeya S."/>
            <person name="Fitzgerald M."/>
            <person name="Abouelleil A."/>
            <person name="Alvarado L."/>
            <person name="Berlin A.M."/>
            <person name="Chapman S.B."/>
            <person name="Dewar J."/>
            <person name="Goldberg J."/>
            <person name="Griggs A."/>
            <person name="Gujja S."/>
            <person name="Hansen M."/>
            <person name="Howarth C."/>
            <person name="Imamovic A."/>
            <person name="Larimer J."/>
            <person name="McCowan C."/>
            <person name="Murphy C."/>
            <person name="Pearson M."/>
            <person name="Priest M."/>
            <person name="Roberts A."/>
            <person name="Saif S."/>
            <person name="Shea T."/>
            <person name="Sykes S."/>
            <person name="Wortman J."/>
            <person name="Nusbaum C."/>
            <person name="Birren B."/>
        </authorList>
    </citation>
    <scope>NUCLEOTIDE SEQUENCE [LARGE SCALE GENOMIC DNA]</scope>
    <source>
        <strain evidence="11">CBS 10118</strain>
    </source>
</reference>
<reference evidence="12" key="2">
    <citation type="submission" date="2013-07" db="EMBL/GenBank/DDBJ databases">
        <authorList>
            <consortium name="The Broad Institute Genome Sequencing Platform"/>
            <person name="Cuomo C."/>
            <person name="Litvintseva A."/>
            <person name="Chen Y."/>
            <person name="Heitman J."/>
            <person name="Sun S."/>
            <person name="Springer D."/>
            <person name="Dromer F."/>
            <person name="Young S.K."/>
            <person name="Zeng Q."/>
            <person name="Gargeya S."/>
            <person name="Fitzgerald M."/>
            <person name="Abouelleil A."/>
            <person name="Alvarado L."/>
            <person name="Berlin A.M."/>
            <person name="Chapman S.B."/>
            <person name="Dewar J."/>
            <person name="Goldberg J."/>
            <person name="Griggs A."/>
            <person name="Gujja S."/>
            <person name="Hansen M."/>
            <person name="Howarth C."/>
            <person name="Imamovic A."/>
            <person name="Larimer J."/>
            <person name="McCowan C."/>
            <person name="Murphy C."/>
            <person name="Pearson M."/>
            <person name="Priest M."/>
            <person name="Roberts A."/>
            <person name="Saif S."/>
            <person name="Shea T."/>
            <person name="Sykes S."/>
            <person name="Wortman J."/>
            <person name="Nusbaum C."/>
            <person name="Birren B."/>
        </authorList>
    </citation>
    <scope>NUCLEOTIDE SEQUENCE</scope>
    <source>
        <strain evidence="12">CBS 10118</strain>
    </source>
</reference>
<feature type="transmembrane region" description="Helical" evidence="9">
    <location>
        <begin position="614"/>
        <end position="635"/>
    </location>
</feature>
<dbReference type="EMBL" id="CP144542">
    <property type="protein sequence ID" value="WVW81909.1"/>
    <property type="molecule type" value="Genomic_DNA"/>
</dbReference>
<feature type="transmembrane region" description="Helical" evidence="9">
    <location>
        <begin position="324"/>
        <end position="347"/>
    </location>
</feature>
<feature type="region of interest" description="Disordered" evidence="8">
    <location>
        <begin position="1"/>
        <end position="158"/>
    </location>
</feature>
<feature type="transmembrane region" description="Helical" evidence="9">
    <location>
        <begin position="704"/>
        <end position="725"/>
    </location>
</feature>
<feature type="transmembrane region" description="Helical" evidence="9">
    <location>
        <begin position="576"/>
        <end position="594"/>
    </location>
</feature>
<dbReference type="AlphaFoldDB" id="A0A1B9G9R1"/>
<reference evidence="12" key="4">
    <citation type="submission" date="2024-02" db="EMBL/GenBank/DDBJ databases">
        <title>Comparative genomics of Cryptococcus and Kwoniella reveals pathogenesis evolution and contrasting modes of karyotype evolution via chromosome fusion or intercentromeric recombination.</title>
        <authorList>
            <person name="Coelho M.A."/>
            <person name="David-Palma M."/>
            <person name="Shea T."/>
            <person name="Bowers K."/>
            <person name="McGinley-Smith S."/>
            <person name="Mohammad A.W."/>
            <person name="Gnirke A."/>
            <person name="Yurkov A.M."/>
            <person name="Nowrousian M."/>
            <person name="Sun S."/>
            <person name="Cuomo C.A."/>
            <person name="Heitman J."/>
        </authorList>
    </citation>
    <scope>NUCLEOTIDE SEQUENCE</scope>
    <source>
        <strain evidence="12">CBS 10118</strain>
    </source>
</reference>
<dbReference type="Pfam" id="PF01699">
    <property type="entry name" value="Na_Ca_ex"/>
    <property type="match status" value="2"/>
</dbReference>
<feature type="region of interest" description="Disordered" evidence="8">
    <location>
        <begin position="438"/>
        <end position="548"/>
    </location>
</feature>
<evidence type="ECO:0000256" key="8">
    <source>
        <dbReference type="SAM" id="MobiDB-lite"/>
    </source>
</evidence>
<comment type="subcellular location">
    <subcellularLocation>
        <location evidence="1">Endomembrane system</location>
        <topology evidence="1">Multi-pass membrane protein</topology>
    </subcellularLocation>
</comment>
<dbReference type="PANTHER" id="PTHR31503:SF20">
    <property type="entry name" value="CA(2+)_H(+) EXCHANGER, PUTATIVE (EUROFUNG)-RELATED"/>
    <property type="match status" value="1"/>
</dbReference>
<dbReference type="PANTHER" id="PTHR31503">
    <property type="entry name" value="VACUOLAR CALCIUM ION TRANSPORTER"/>
    <property type="match status" value="1"/>
</dbReference>
<gene>
    <name evidence="11" type="ORF">I302_02614</name>
    <name evidence="12" type="ORF">I302_103909</name>
</gene>
<dbReference type="STRING" id="1296100.A0A1B9G9R1"/>
<dbReference type="EMBL" id="KI894019">
    <property type="protein sequence ID" value="OCF27768.1"/>
    <property type="molecule type" value="Genomic_DNA"/>
</dbReference>
<keyword evidence="5 9" id="KW-1133">Transmembrane helix</keyword>
<evidence type="ECO:0000256" key="4">
    <source>
        <dbReference type="ARBA" id="ARBA00022692"/>
    </source>
</evidence>
<name>A0A1B9G9R1_9TREE</name>
<dbReference type="Gene3D" id="1.20.1420.30">
    <property type="entry name" value="NCX, central ion-binding region"/>
    <property type="match status" value="2"/>
</dbReference>
<feature type="transmembrane region" description="Helical" evidence="9">
    <location>
        <begin position="289"/>
        <end position="312"/>
    </location>
</feature>
<keyword evidence="4 9" id="KW-0812">Transmembrane</keyword>
<evidence type="ECO:0000256" key="3">
    <source>
        <dbReference type="ARBA" id="ARBA00022448"/>
    </source>
</evidence>